<dbReference type="InterPro" id="IPR024047">
    <property type="entry name" value="MM3350-like_sf"/>
</dbReference>
<dbReference type="Gene3D" id="3.10.450.50">
    <property type="match status" value="1"/>
</dbReference>
<accession>W6N312</accession>
<name>W6N312_CLOTY</name>
<proteinExistence type="predicted"/>
<dbReference type="SUPFAM" id="SSF103642">
    <property type="entry name" value="Sec-C motif"/>
    <property type="match status" value="1"/>
</dbReference>
<dbReference type="GeneID" id="29420596"/>
<keyword evidence="2" id="KW-1185">Reference proteome</keyword>
<dbReference type="AlphaFoldDB" id="W6N312"/>
<dbReference type="InterPro" id="IPR004027">
    <property type="entry name" value="SEC_C_motif"/>
</dbReference>
<dbReference type="RefSeq" id="WP_017895414.1">
    <property type="nucleotide sequence ID" value="NZ_CBXI010000010.1"/>
</dbReference>
<dbReference type="PANTHER" id="PTHR33747">
    <property type="entry name" value="UPF0225 PROTEIN SCO1677"/>
    <property type="match status" value="1"/>
</dbReference>
<sequence length="583" mass="69278">MKGKCYYCNNEFTKSGMSRHLKNCNRLDKSSVNSAGKFILFIEARYNPDYWLYINIDKEAKLKDLDRFLRNIWVECCGHLSRFSIHGENYDSEIDTDEIWNRSKNNMNVIIKNIIKLKDDIDYEYDLGNTTYLKIKVINEIKWLKTKNKIEIMARNNKPDILCAECDRKAEYYDYENQEYLCVKCSKKAFRNVEMIEKLEYENSPRDRVCSYHGNKYNEVPYLPEVLEDDACLWDKIDENFDLTYHLERLTKKQLLDICKNLYIKKVSGLKKDDLKNIIKSVYKDRMNVFIDNIDIARFHYILNYLNNSEYRNDNSHIDKIMYFKNRAVLFNGIINGKRSIIVPQELEEIIRNKNNLQNRLKKNEELIKLFCGMCFYYGVLNINDFRILAKSYVNYNLSDFNLDIIMENASEYYGIFKFRNGIGCNIYVKDISYILNKRNEKRNLNFYPFKKQQLLSSSKPGFIDRTKSYRRLSNYLINNLNLSKSSVESLMYNLEISIKNGEDFDEMVLNLIGDFKFEKVEQAAHITNEICYFSNNTRQWITKGYTIEELNYNTVQNKIKIGRNDLCPCGSGKKYKNCCGRK</sequence>
<dbReference type="Proteomes" id="UP000019482">
    <property type="component" value="Unassembled WGS sequence"/>
</dbReference>
<organism evidence="1 2">
    <name type="scientific">Clostridium tyrobutyricum DIVETGP</name>
    <dbReference type="NCBI Taxonomy" id="1408889"/>
    <lineage>
        <taxon>Bacteria</taxon>
        <taxon>Bacillati</taxon>
        <taxon>Bacillota</taxon>
        <taxon>Clostridia</taxon>
        <taxon>Eubacteriales</taxon>
        <taxon>Clostridiaceae</taxon>
        <taxon>Clostridium</taxon>
    </lineage>
</organism>
<reference evidence="1 2" key="1">
    <citation type="journal article" date="2015" name="Genome Announc.">
        <title>Draft Genome Sequence of Clostridium tyrobutyricum Strain DIVETGP, Isolated from Cow's Milk for Grana Padano Production.</title>
        <authorList>
            <person name="Soggiu A."/>
            <person name="Piras C."/>
            <person name="Gaiarsa S."/>
            <person name="Sassera D."/>
            <person name="Roncada P."/>
            <person name="Bendixen E."/>
            <person name="Brasca M."/>
            <person name="Bonizzi L."/>
        </authorList>
    </citation>
    <scope>NUCLEOTIDE SEQUENCE [LARGE SCALE GENOMIC DNA]</scope>
    <source>
        <strain evidence="1 2">DIVETGP</strain>
    </source>
</reference>
<dbReference type="Gene3D" id="3.10.290.30">
    <property type="entry name" value="MM3350-like"/>
    <property type="match status" value="1"/>
</dbReference>
<gene>
    <name evidence="1" type="ORF">CTDIVETGP_0883</name>
</gene>
<dbReference type="EMBL" id="CBXI010000010">
    <property type="protein sequence ID" value="CDL90813.1"/>
    <property type="molecule type" value="Genomic_DNA"/>
</dbReference>
<evidence type="ECO:0000313" key="1">
    <source>
        <dbReference type="EMBL" id="CDL90813.1"/>
    </source>
</evidence>
<comment type="caution">
    <text evidence="1">The sequence shown here is derived from an EMBL/GenBank/DDBJ whole genome shotgun (WGS) entry which is preliminary data.</text>
</comment>
<dbReference type="SUPFAM" id="SSF159941">
    <property type="entry name" value="MM3350-like"/>
    <property type="match status" value="1"/>
</dbReference>
<evidence type="ECO:0000313" key="2">
    <source>
        <dbReference type="Proteomes" id="UP000019482"/>
    </source>
</evidence>
<dbReference type="Pfam" id="PF02810">
    <property type="entry name" value="SEC-C"/>
    <property type="match status" value="1"/>
</dbReference>
<dbReference type="OrthoDB" id="9814022at2"/>
<protein>
    <submittedName>
        <fullName evidence="1">Uncharacterized protein</fullName>
    </submittedName>
</protein>
<dbReference type="PANTHER" id="PTHR33747:SF1">
    <property type="entry name" value="ADENYLATE CYCLASE-ASSOCIATED CAP C-TERMINAL DOMAIN-CONTAINING PROTEIN"/>
    <property type="match status" value="1"/>
</dbReference>